<dbReference type="Proteomes" id="UP000283387">
    <property type="component" value="Unassembled WGS sequence"/>
</dbReference>
<dbReference type="RefSeq" id="WP_120271566.1">
    <property type="nucleotide sequence ID" value="NZ_RAPN01000001.1"/>
</dbReference>
<protein>
    <submittedName>
        <fullName evidence="3">GAF domain-containing protein</fullName>
    </submittedName>
</protein>
<dbReference type="GO" id="GO:0005829">
    <property type="term" value="C:cytosol"/>
    <property type="evidence" value="ECO:0007669"/>
    <property type="project" value="TreeGrafter"/>
</dbReference>
<dbReference type="Gene3D" id="3.30.450.40">
    <property type="match status" value="1"/>
</dbReference>
<name>A0A419W3S2_9BACT</name>
<dbReference type="InterPro" id="IPR029016">
    <property type="entry name" value="GAF-like_dom_sf"/>
</dbReference>
<organism evidence="3 4">
    <name type="scientific">Mangrovibacterium diazotrophicum</name>
    <dbReference type="NCBI Taxonomy" id="1261403"/>
    <lineage>
        <taxon>Bacteria</taxon>
        <taxon>Pseudomonadati</taxon>
        <taxon>Bacteroidota</taxon>
        <taxon>Bacteroidia</taxon>
        <taxon>Marinilabiliales</taxon>
        <taxon>Prolixibacteraceae</taxon>
        <taxon>Mangrovibacterium</taxon>
    </lineage>
</organism>
<evidence type="ECO:0000256" key="1">
    <source>
        <dbReference type="ARBA" id="ARBA00038454"/>
    </source>
</evidence>
<dbReference type="PANTHER" id="PTHR21021">
    <property type="entry name" value="GAF/PUTATIVE CYTOSKELETAL PROTEIN"/>
    <property type="match status" value="1"/>
</dbReference>
<dbReference type="SMART" id="SM00065">
    <property type="entry name" value="GAF"/>
    <property type="match status" value="1"/>
</dbReference>
<keyword evidence="4" id="KW-1185">Reference proteome</keyword>
<dbReference type="PANTHER" id="PTHR21021:SF15">
    <property type="entry name" value="FREE METHIONINE-R-SULFOXIDE REDUCTASE"/>
    <property type="match status" value="1"/>
</dbReference>
<dbReference type="AlphaFoldDB" id="A0A419W3S2"/>
<proteinExistence type="inferred from homology"/>
<gene>
    <name evidence="3" type="ORF">BC643_0472</name>
</gene>
<feature type="domain" description="GAF" evidence="2">
    <location>
        <begin position="19"/>
        <end position="147"/>
    </location>
</feature>
<dbReference type="SUPFAM" id="SSF55781">
    <property type="entry name" value="GAF domain-like"/>
    <property type="match status" value="1"/>
</dbReference>
<dbReference type="Pfam" id="PF01590">
    <property type="entry name" value="GAF"/>
    <property type="match status" value="1"/>
</dbReference>
<evidence type="ECO:0000313" key="3">
    <source>
        <dbReference type="EMBL" id="RKD90136.1"/>
    </source>
</evidence>
<reference evidence="3 4" key="1">
    <citation type="submission" date="2018-09" db="EMBL/GenBank/DDBJ databases">
        <title>Genomic Encyclopedia of Archaeal and Bacterial Type Strains, Phase II (KMG-II): from individual species to whole genera.</title>
        <authorList>
            <person name="Goeker M."/>
        </authorList>
    </citation>
    <scope>NUCLEOTIDE SEQUENCE [LARGE SCALE GENOMIC DNA]</scope>
    <source>
        <strain evidence="3 4">DSM 27148</strain>
    </source>
</reference>
<dbReference type="InterPro" id="IPR003018">
    <property type="entry name" value="GAF"/>
</dbReference>
<accession>A0A419W3S2</accession>
<dbReference type="OrthoDB" id="9796252at2"/>
<evidence type="ECO:0000259" key="2">
    <source>
        <dbReference type="SMART" id="SM00065"/>
    </source>
</evidence>
<sequence>MKTEFKACLDTIKKLVDENPNDLLFQICQTLKEQVYHYDWVGFYVLENGGLVLGPYVGKPTEHTHIAIGKGICGQVAEREETMIVQDVTQVENYISCGLDVQSEIVVPVMRNGRFVAELDIDSHSPAPFTKDDQTFLEEICQLINDKF</sequence>
<comment type="caution">
    <text evidence="3">The sequence shown here is derived from an EMBL/GenBank/DDBJ whole genome shotgun (WGS) entry which is preliminary data.</text>
</comment>
<comment type="similarity">
    <text evidence="1">Belongs to the free Met sulfoxide reductase family.</text>
</comment>
<dbReference type="EMBL" id="RAPN01000001">
    <property type="protein sequence ID" value="RKD90136.1"/>
    <property type="molecule type" value="Genomic_DNA"/>
</dbReference>
<evidence type="ECO:0000313" key="4">
    <source>
        <dbReference type="Proteomes" id="UP000283387"/>
    </source>
</evidence>
<dbReference type="GO" id="GO:0033745">
    <property type="term" value="F:L-methionine-(R)-S-oxide reductase activity"/>
    <property type="evidence" value="ECO:0007669"/>
    <property type="project" value="TreeGrafter"/>
</dbReference>
<dbReference type="InterPro" id="IPR051330">
    <property type="entry name" value="Phosphatase_reg/MetRdx"/>
</dbReference>